<keyword evidence="3" id="KW-1185">Reference proteome</keyword>
<accession>A0AAV4TVX2</accession>
<gene>
    <name evidence="2" type="ORF">CEXT_605371</name>
</gene>
<proteinExistence type="predicted"/>
<feature type="region of interest" description="Disordered" evidence="1">
    <location>
        <begin position="1"/>
        <end position="42"/>
    </location>
</feature>
<dbReference type="EMBL" id="BPLR01011957">
    <property type="protein sequence ID" value="GIY50269.1"/>
    <property type="molecule type" value="Genomic_DNA"/>
</dbReference>
<protein>
    <recommendedName>
        <fullName evidence="4">PIN domain-containing protein</fullName>
    </recommendedName>
</protein>
<dbReference type="AlphaFoldDB" id="A0AAV4TVX2"/>
<dbReference type="Proteomes" id="UP001054945">
    <property type="component" value="Unassembled WGS sequence"/>
</dbReference>
<evidence type="ECO:0000256" key="1">
    <source>
        <dbReference type="SAM" id="MobiDB-lite"/>
    </source>
</evidence>
<comment type="caution">
    <text evidence="2">The sequence shown here is derived from an EMBL/GenBank/DDBJ whole genome shotgun (WGS) entry which is preliminary data.</text>
</comment>
<sequence>MARKGSSPAASSRGGGPLRRWRTFAQPPPSSQGPDGQAEPSVAHLVRQATAQAFVTSDQRLRHEHQVGATVKGIY</sequence>
<organism evidence="2 3">
    <name type="scientific">Caerostris extrusa</name>
    <name type="common">Bark spider</name>
    <name type="synonym">Caerostris bankana</name>
    <dbReference type="NCBI Taxonomy" id="172846"/>
    <lineage>
        <taxon>Eukaryota</taxon>
        <taxon>Metazoa</taxon>
        <taxon>Ecdysozoa</taxon>
        <taxon>Arthropoda</taxon>
        <taxon>Chelicerata</taxon>
        <taxon>Arachnida</taxon>
        <taxon>Araneae</taxon>
        <taxon>Araneomorphae</taxon>
        <taxon>Entelegynae</taxon>
        <taxon>Araneoidea</taxon>
        <taxon>Araneidae</taxon>
        <taxon>Caerostris</taxon>
    </lineage>
</organism>
<evidence type="ECO:0000313" key="2">
    <source>
        <dbReference type="EMBL" id="GIY50269.1"/>
    </source>
</evidence>
<reference evidence="2 3" key="1">
    <citation type="submission" date="2021-06" db="EMBL/GenBank/DDBJ databases">
        <title>Caerostris extrusa draft genome.</title>
        <authorList>
            <person name="Kono N."/>
            <person name="Arakawa K."/>
        </authorList>
    </citation>
    <scope>NUCLEOTIDE SEQUENCE [LARGE SCALE GENOMIC DNA]</scope>
</reference>
<name>A0AAV4TVX2_CAEEX</name>
<evidence type="ECO:0008006" key="4">
    <source>
        <dbReference type="Google" id="ProtNLM"/>
    </source>
</evidence>
<evidence type="ECO:0000313" key="3">
    <source>
        <dbReference type="Proteomes" id="UP001054945"/>
    </source>
</evidence>
<feature type="compositionally biased region" description="Low complexity" evidence="1">
    <location>
        <begin position="1"/>
        <end position="12"/>
    </location>
</feature>